<proteinExistence type="predicted"/>
<organism evidence="2 3">
    <name type="scientific">Actinocorallia libanotica</name>
    <dbReference type="NCBI Taxonomy" id="46162"/>
    <lineage>
        <taxon>Bacteria</taxon>
        <taxon>Bacillati</taxon>
        <taxon>Actinomycetota</taxon>
        <taxon>Actinomycetes</taxon>
        <taxon>Streptosporangiales</taxon>
        <taxon>Thermomonosporaceae</taxon>
        <taxon>Actinocorallia</taxon>
    </lineage>
</organism>
<dbReference type="EMBL" id="BAAAHH010000037">
    <property type="protein sequence ID" value="GAA0965177.1"/>
    <property type="molecule type" value="Genomic_DNA"/>
</dbReference>
<evidence type="ECO:0000259" key="1">
    <source>
        <dbReference type="PROSITE" id="PS50995"/>
    </source>
</evidence>
<dbReference type="Gene3D" id="1.10.10.10">
    <property type="entry name" value="Winged helix-like DNA-binding domain superfamily/Winged helix DNA-binding domain"/>
    <property type="match status" value="1"/>
</dbReference>
<dbReference type="Proteomes" id="UP001500665">
    <property type="component" value="Unassembled WGS sequence"/>
</dbReference>
<feature type="domain" description="HTH marR-type" evidence="1">
    <location>
        <begin position="8"/>
        <end position="146"/>
    </location>
</feature>
<dbReference type="PRINTS" id="PR00598">
    <property type="entry name" value="HTHMARR"/>
</dbReference>
<evidence type="ECO:0000313" key="3">
    <source>
        <dbReference type="Proteomes" id="UP001500665"/>
    </source>
</evidence>
<dbReference type="SMART" id="SM00347">
    <property type="entry name" value="HTH_MARR"/>
    <property type="match status" value="1"/>
</dbReference>
<dbReference type="Pfam" id="PF01047">
    <property type="entry name" value="MarR"/>
    <property type="match status" value="1"/>
</dbReference>
<evidence type="ECO:0000313" key="2">
    <source>
        <dbReference type="EMBL" id="GAA0965177.1"/>
    </source>
</evidence>
<name>A0ABP4CEP2_9ACTN</name>
<dbReference type="PANTHER" id="PTHR33164">
    <property type="entry name" value="TRANSCRIPTIONAL REGULATOR, MARR FAMILY"/>
    <property type="match status" value="1"/>
</dbReference>
<dbReference type="RefSeq" id="WP_344245325.1">
    <property type="nucleotide sequence ID" value="NZ_BAAAHH010000037.1"/>
</dbReference>
<accession>A0ABP4CEP2</accession>
<dbReference type="InterPro" id="IPR000835">
    <property type="entry name" value="HTH_MarR-typ"/>
</dbReference>
<dbReference type="PROSITE" id="PS50995">
    <property type="entry name" value="HTH_MARR_2"/>
    <property type="match status" value="1"/>
</dbReference>
<dbReference type="InterPro" id="IPR039422">
    <property type="entry name" value="MarR/SlyA-like"/>
</dbReference>
<comment type="caution">
    <text evidence="2">The sequence shown here is derived from an EMBL/GenBank/DDBJ whole genome shotgun (WGS) entry which is preliminary data.</text>
</comment>
<protein>
    <submittedName>
        <fullName evidence="2">MarR family transcriptional regulator</fullName>
    </submittedName>
</protein>
<reference evidence="3" key="1">
    <citation type="journal article" date="2019" name="Int. J. Syst. Evol. Microbiol.">
        <title>The Global Catalogue of Microorganisms (GCM) 10K type strain sequencing project: providing services to taxonomists for standard genome sequencing and annotation.</title>
        <authorList>
            <consortium name="The Broad Institute Genomics Platform"/>
            <consortium name="The Broad Institute Genome Sequencing Center for Infectious Disease"/>
            <person name="Wu L."/>
            <person name="Ma J."/>
        </authorList>
    </citation>
    <scope>NUCLEOTIDE SEQUENCE [LARGE SCALE GENOMIC DNA]</scope>
    <source>
        <strain evidence="3">JCM 10696</strain>
    </source>
</reference>
<dbReference type="PANTHER" id="PTHR33164:SF57">
    <property type="entry name" value="MARR-FAMILY TRANSCRIPTIONAL REGULATOR"/>
    <property type="match status" value="1"/>
</dbReference>
<sequence>MAASTSPLQVFEQSLSTVIRLLEEREGDVALRCGHDLPPASWSLLEHLHARGTLRVSQIAACLGVDISSITPRLKALEGSGLIARRRDPSDGRVHLIAITETGSQAVHGLHQARCELLEGLTGDLAPGQISDAAAVLAHVARRLDDQRPHV</sequence>
<dbReference type="InterPro" id="IPR036388">
    <property type="entry name" value="WH-like_DNA-bd_sf"/>
</dbReference>
<keyword evidence="3" id="KW-1185">Reference proteome</keyword>
<gene>
    <name evidence="2" type="ORF">GCM10009550_64780</name>
</gene>
<dbReference type="InterPro" id="IPR036390">
    <property type="entry name" value="WH_DNA-bd_sf"/>
</dbReference>
<dbReference type="SUPFAM" id="SSF46785">
    <property type="entry name" value="Winged helix' DNA-binding domain"/>
    <property type="match status" value="1"/>
</dbReference>